<reference evidence="3 4" key="1">
    <citation type="submission" date="2014-08" db="EMBL/GenBank/DDBJ databases">
        <title>Complete genome sequence of Corynebacterium aquilae S-613T(T) (=DSM 44791(T)), isolated from the choana of a healthy golden eagle.</title>
        <authorList>
            <person name="Ruckert C."/>
            <person name="Albersmeier A."/>
            <person name="Winkler A."/>
            <person name="Kalinowski J."/>
        </authorList>
    </citation>
    <scope>NUCLEOTIDE SEQUENCE [LARGE SCALE GENOMIC DNA]</scope>
    <source>
        <strain evidence="3 4">S-613</strain>
    </source>
</reference>
<organism evidence="3 4">
    <name type="scientific">Corynebacterium aquilae DSM 44791</name>
    <dbReference type="NCBI Taxonomy" id="1431546"/>
    <lineage>
        <taxon>Bacteria</taxon>
        <taxon>Bacillati</taxon>
        <taxon>Actinomycetota</taxon>
        <taxon>Actinomycetes</taxon>
        <taxon>Mycobacteriales</taxon>
        <taxon>Corynebacteriaceae</taxon>
        <taxon>Corynebacterium</taxon>
    </lineage>
</organism>
<dbReference type="KEGG" id="caqu:CAQU_02680"/>
<keyword evidence="4" id="KW-1185">Reference proteome</keyword>
<dbReference type="EMBL" id="CP009245">
    <property type="protein sequence ID" value="APT84154.1"/>
    <property type="molecule type" value="Genomic_DNA"/>
</dbReference>
<keyword evidence="2" id="KW-0732">Signal</keyword>
<accession>A0A1L7CEA7</accession>
<sequence length="324" mass="34161">MKKGQKHPRTTRVLSLAATSALLCVAACSTDATTPAASTSAEPTAATSSASSDVASTSSTPTSAQAAAADKGLCDPDTVSADLGGEYDTISDCDGLWAYAALKVAQPVGDTTSIIRFRNGHWEVFTALPVAQEDMCEERVREQGVPERFLGVGNFHSCQRPSEPIQGDSSPQAAPTAHTDAGYYRSWWGHPEMGVPWEMGANGQPVLGINPAGEVSAVKLPDGTVKTEQYPGCDGRGIIIVDSYIETAGDNQQGLADMLAKHPGASFLSPGYCPSLRGSLDGKRIYPVYYDMGYKYANLCEGKASYGGNARRLSETADYSDPCL</sequence>
<feature type="signal peptide" evidence="2">
    <location>
        <begin position="1"/>
        <end position="29"/>
    </location>
</feature>
<evidence type="ECO:0000313" key="3">
    <source>
        <dbReference type="EMBL" id="APT84154.1"/>
    </source>
</evidence>
<dbReference type="RefSeq" id="WP_075724961.1">
    <property type="nucleotide sequence ID" value="NZ_CP009245.1"/>
</dbReference>
<protein>
    <submittedName>
        <fullName evidence="3">Uncharacterized protein</fullName>
    </submittedName>
</protein>
<gene>
    <name evidence="3" type="ORF">CAQU_02680</name>
</gene>
<name>A0A1L7CEA7_9CORY</name>
<dbReference type="Proteomes" id="UP000185478">
    <property type="component" value="Chromosome"/>
</dbReference>
<feature type="region of interest" description="Disordered" evidence="1">
    <location>
        <begin position="34"/>
        <end position="62"/>
    </location>
</feature>
<feature type="chain" id="PRO_5038509847" evidence="2">
    <location>
        <begin position="30"/>
        <end position="324"/>
    </location>
</feature>
<dbReference type="AlphaFoldDB" id="A0A1L7CEA7"/>
<evidence type="ECO:0000256" key="2">
    <source>
        <dbReference type="SAM" id="SignalP"/>
    </source>
</evidence>
<evidence type="ECO:0000256" key="1">
    <source>
        <dbReference type="SAM" id="MobiDB-lite"/>
    </source>
</evidence>
<dbReference type="OrthoDB" id="4427108at2"/>
<evidence type="ECO:0000313" key="4">
    <source>
        <dbReference type="Proteomes" id="UP000185478"/>
    </source>
</evidence>
<proteinExistence type="predicted"/>